<keyword evidence="4 7" id="KW-0863">Zinc-finger</keyword>
<dbReference type="AlphaFoldDB" id="A0A452FK40"/>
<feature type="domain" description="RING-type" evidence="9">
    <location>
        <begin position="15"/>
        <end position="51"/>
    </location>
</feature>
<dbReference type="Bgee" id="ENSCHIG00000021618">
    <property type="expression patterns" value="Expressed in spleen and 7 other cell types or tissues"/>
</dbReference>
<dbReference type="SUPFAM" id="SSF57845">
    <property type="entry name" value="B-box zinc-binding domain"/>
    <property type="match status" value="1"/>
</dbReference>
<dbReference type="SUPFAM" id="SSF49899">
    <property type="entry name" value="Concanavalin A-like lectins/glucanases"/>
    <property type="match status" value="1"/>
</dbReference>
<dbReference type="InterPro" id="IPR043136">
    <property type="entry name" value="B30.2/SPRY_sf"/>
</dbReference>
<dbReference type="InterPro" id="IPR001870">
    <property type="entry name" value="B30.2/SPRY"/>
</dbReference>
<evidence type="ECO:0000313" key="12">
    <source>
        <dbReference type="Ensembl" id="ENSCHIP00000024521.1"/>
    </source>
</evidence>
<keyword evidence="2" id="KW-0963">Cytoplasm</keyword>
<dbReference type="Pfam" id="PF00643">
    <property type="entry name" value="zf-B_box"/>
    <property type="match status" value="1"/>
</dbReference>
<protein>
    <submittedName>
        <fullName evidence="12">Uncharacterized protein</fullName>
    </submittedName>
</protein>
<organism evidence="12 13">
    <name type="scientific">Capra hircus</name>
    <name type="common">Goat</name>
    <dbReference type="NCBI Taxonomy" id="9925"/>
    <lineage>
        <taxon>Eukaryota</taxon>
        <taxon>Metazoa</taxon>
        <taxon>Chordata</taxon>
        <taxon>Craniata</taxon>
        <taxon>Vertebrata</taxon>
        <taxon>Euteleostomi</taxon>
        <taxon>Mammalia</taxon>
        <taxon>Eutheria</taxon>
        <taxon>Laurasiatheria</taxon>
        <taxon>Artiodactyla</taxon>
        <taxon>Ruminantia</taxon>
        <taxon>Pecora</taxon>
        <taxon>Bovidae</taxon>
        <taxon>Caprinae</taxon>
        <taxon>Capra</taxon>
    </lineage>
</organism>
<evidence type="ECO:0000259" key="9">
    <source>
        <dbReference type="PROSITE" id="PS50089"/>
    </source>
</evidence>
<dbReference type="SUPFAM" id="SSF57850">
    <property type="entry name" value="RING/U-box"/>
    <property type="match status" value="1"/>
</dbReference>
<feature type="domain" description="B30.2/SPRY" evidence="11">
    <location>
        <begin position="272"/>
        <end position="475"/>
    </location>
</feature>
<evidence type="ECO:0000256" key="6">
    <source>
        <dbReference type="ARBA" id="ARBA00023054"/>
    </source>
</evidence>
<evidence type="ECO:0000256" key="3">
    <source>
        <dbReference type="ARBA" id="ARBA00022723"/>
    </source>
</evidence>
<dbReference type="OMA" id="CITANNR"/>
<dbReference type="PROSITE" id="PS50089">
    <property type="entry name" value="ZF_RING_2"/>
    <property type="match status" value="1"/>
</dbReference>
<feature type="coiled-coil region" evidence="8">
    <location>
        <begin position="124"/>
        <end position="226"/>
    </location>
</feature>
<evidence type="ECO:0000259" key="11">
    <source>
        <dbReference type="PROSITE" id="PS50188"/>
    </source>
</evidence>
<keyword evidence="3" id="KW-0479">Metal-binding</keyword>
<dbReference type="CDD" id="cd15822">
    <property type="entry name" value="SPRY_PRY_TRIM5"/>
    <property type="match status" value="1"/>
</dbReference>
<evidence type="ECO:0000256" key="4">
    <source>
        <dbReference type="ARBA" id="ARBA00022771"/>
    </source>
</evidence>
<comment type="subcellular location">
    <subcellularLocation>
        <location evidence="1">Cytoplasm</location>
    </subcellularLocation>
</comment>
<dbReference type="Gene3D" id="3.30.160.60">
    <property type="entry name" value="Classic Zinc Finger"/>
    <property type="match status" value="1"/>
</dbReference>
<keyword evidence="5" id="KW-0862">Zinc</keyword>
<reference evidence="12 13" key="1">
    <citation type="submission" date="2016-04" db="EMBL/GenBank/DDBJ databases">
        <title>Polished mammalian reference genomes with single-molecule sequencing and chromosome conformation capture applied to the Capra hircus genome.</title>
        <authorList>
            <person name="Bickhart D.M."/>
            <person name="Koren S."/>
            <person name="Rosen B."/>
            <person name="Hastie A."/>
            <person name="Liachko I."/>
            <person name="Sullivan S.T."/>
            <person name="Burton J."/>
            <person name="Sayre B.L."/>
            <person name="Huson H.J."/>
            <person name="Lee J."/>
            <person name="Lam E."/>
            <person name="Kelley C.M."/>
            <person name="Hutchison J.L."/>
            <person name="Zhou Y."/>
            <person name="Sun J."/>
            <person name="Crisa A."/>
            <person name="Schwartz J.C."/>
            <person name="Hammond J.A."/>
            <person name="Schroeder S.G."/>
            <person name="Liu G.E."/>
            <person name="Dunham M."/>
            <person name="Shendure J."/>
            <person name="Sonstegard T.S."/>
            <person name="Phillippy A.M."/>
            <person name="Van Tassell C.P."/>
            <person name="Smith T.P."/>
        </authorList>
    </citation>
    <scope>NUCLEOTIDE SEQUENCE [LARGE SCALE GENOMIC DNA]</scope>
</reference>
<dbReference type="Proteomes" id="UP000291000">
    <property type="component" value="Chromosome 15"/>
</dbReference>
<dbReference type="EMBL" id="LWLT01000015">
    <property type="status" value="NOT_ANNOTATED_CDS"/>
    <property type="molecule type" value="Genomic_DNA"/>
</dbReference>
<dbReference type="FunFam" id="3.30.40.10:FF:000144">
    <property type="entry name" value="Tripartite motif-containing 5 (Predicted)"/>
    <property type="match status" value="1"/>
</dbReference>
<dbReference type="PROSITE" id="PS50119">
    <property type="entry name" value="ZF_BBOX"/>
    <property type="match status" value="1"/>
</dbReference>
<keyword evidence="6 8" id="KW-0175">Coiled coil</keyword>
<dbReference type="InterPro" id="IPR050143">
    <property type="entry name" value="TRIM/RBCC"/>
</dbReference>
<dbReference type="GeneTree" id="ENSGT00940000154647"/>
<dbReference type="InterPro" id="IPR027370">
    <property type="entry name" value="Znf-RING_euk"/>
</dbReference>
<keyword evidence="13" id="KW-1185">Reference proteome</keyword>
<evidence type="ECO:0000256" key="1">
    <source>
        <dbReference type="ARBA" id="ARBA00004496"/>
    </source>
</evidence>
<dbReference type="CDD" id="cd19761">
    <property type="entry name" value="Bbox2_TRIM5-like"/>
    <property type="match status" value="1"/>
</dbReference>
<dbReference type="SMART" id="SM00449">
    <property type="entry name" value="SPRY"/>
    <property type="match status" value="1"/>
</dbReference>
<dbReference type="Pfam" id="PF13445">
    <property type="entry name" value="zf-RING_UBOX"/>
    <property type="match status" value="1"/>
</dbReference>
<dbReference type="InterPro" id="IPR003879">
    <property type="entry name" value="Butyrophylin_SPRY"/>
</dbReference>
<evidence type="ECO:0000256" key="8">
    <source>
        <dbReference type="SAM" id="Coils"/>
    </source>
</evidence>
<evidence type="ECO:0000259" key="10">
    <source>
        <dbReference type="PROSITE" id="PS50119"/>
    </source>
</evidence>
<dbReference type="InterPro" id="IPR017907">
    <property type="entry name" value="Znf_RING_CS"/>
</dbReference>
<dbReference type="STRING" id="9925.ENSCHIP00000024521"/>
<dbReference type="PRINTS" id="PR01407">
    <property type="entry name" value="BUTYPHLNCDUF"/>
</dbReference>
<feature type="domain" description="B box-type" evidence="10">
    <location>
        <begin position="82"/>
        <end position="123"/>
    </location>
</feature>
<dbReference type="InterPro" id="IPR003877">
    <property type="entry name" value="SPRY_dom"/>
</dbReference>
<dbReference type="SMART" id="SM00184">
    <property type="entry name" value="RING"/>
    <property type="match status" value="1"/>
</dbReference>
<dbReference type="Gene3D" id="3.30.40.10">
    <property type="entry name" value="Zinc/RING finger domain, C3HC4 (zinc finger)"/>
    <property type="match status" value="1"/>
</dbReference>
<reference evidence="12" key="2">
    <citation type="submission" date="2025-08" db="UniProtKB">
        <authorList>
            <consortium name="Ensembl"/>
        </authorList>
    </citation>
    <scope>IDENTIFICATION</scope>
</reference>
<sequence>MASEKLVNLQEEVTCPICLELLTEPLSLDCGHSFCQICITTNSKEKCPVCRMKYKSGKLRPNWHLANIVQRVREVKLSLQEQEKHLCAHHGEKLLLFCEEDGKVICWLCERSQEHRGHPTFLMEEVAQEYQKKLQTALERLKQEQQEAEELESDFREEIAAWKNQTRHERQNVQAEFEKLRAILDSEETKELQKLKVEETTTLCTMANAENELAQQSQLVRNLISEIEHRLRGSTMQMLQDVNDILKRSKTLTLKKPNPIPKEQRTVFRAPDLRDILREFSGLRDMQRYWVDVTVSHTTGNRNIAISADRKQVIYVYKDQRNNRHWEEVDYDCGVLGSPVITSGRHYWEVDVSEKRAWILGVYGEKADGNHQNVYSTYQPRNGYWVIGLSYDSVYNAFDESSSSYPMILTLSLSVPPRRIGIFLDYSAGTLLFLNVTNHGFLIYKFSSCSFPQNTFPYFNPMTCKVPMNLCSPSF</sequence>
<dbReference type="GO" id="GO:0005737">
    <property type="term" value="C:cytoplasm"/>
    <property type="evidence" value="ECO:0007669"/>
    <property type="project" value="UniProtKB-SubCell"/>
</dbReference>
<dbReference type="FunFam" id="3.30.160.60:FF:000386">
    <property type="entry name" value="Tripartite motif-containing 5 (Predicted)"/>
    <property type="match status" value="1"/>
</dbReference>
<gene>
    <name evidence="12" type="primary">LOC102170165</name>
</gene>
<dbReference type="InterPro" id="IPR000315">
    <property type="entry name" value="Znf_B-box"/>
</dbReference>
<dbReference type="CDD" id="cd16591">
    <property type="entry name" value="RING-HC_TRIM5-like_C-IV"/>
    <property type="match status" value="1"/>
</dbReference>
<dbReference type="InterPro" id="IPR013320">
    <property type="entry name" value="ConA-like_dom_sf"/>
</dbReference>
<evidence type="ECO:0000256" key="5">
    <source>
        <dbReference type="ARBA" id="ARBA00022833"/>
    </source>
</evidence>
<name>A0A452FK40_CAPHI</name>
<dbReference type="Pfam" id="PF00622">
    <property type="entry name" value="SPRY"/>
    <property type="match status" value="1"/>
</dbReference>
<dbReference type="Ensembl" id="ENSCHIT00000032381.1">
    <property type="protein sequence ID" value="ENSCHIP00000024521.1"/>
    <property type="gene ID" value="ENSCHIG00000021618.1"/>
</dbReference>
<evidence type="ECO:0000256" key="2">
    <source>
        <dbReference type="ARBA" id="ARBA00022490"/>
    </source>
</evidence>
<dbReference type="PROSITE" id="PS50188">
    <property type="entry name" value="B302_SPRY"/>
    <property type="match status" value="1"/>
</dbReference>
<dbReference type="InterPro" id="IPR001841">
    <property type="entry name" value="Znf_RING"/>
</dbReference>
<dbReference type="SMART" id="SM00336">
    <property type="entry name" value="BBOX"/>
    <property type="match status" value="1"/>
</dbReference>
<dbReference type="InterPro" id="IPR013083">
    <property type="entry name" value="Znf_RING/FYVE/PHD"/>
</dbReference>
<dbReference type="GO" id="GO:0008270">
    <property type="term" value="F:zinc ion binding"/>
    <property type="evidence" value="ECO:0007669"/>
    <property type="project" value="UniProtKB-KW"/>
</dbReference>
<evidence type="ECO:0000313" key="13">
    <source>
        <dbReference type="Proteomes" id="UP000291000"/>
    </source>
</evidence>
<accession>A0A452FK40</accession>
<evidence type="ECO:0000256" key="7">
    <source>
        <dbReference type="PROSITE-ProRule" id="PRU00024"/>
    </source>
</evidence>
<reference evidence="12" key="3">
    <citation type="submission" date="2025-09" db="UniProtKB">
        <authorList>
            <consortium name="Ensembl"/>
        </authorList>
    </citation>
    <scope>IDENTIFICATION</scope>
</reference>
<proteinExistence type="predicted"/>
<dbReference type="PANTHER" id="PTHR24103">
    <property type="entry name" value="E3 UBIQUITIN-PROTEIN LIGASE TRIM"/>
    <property type="match status" value="1"/>
</dbReference>
<dbReference type="PROSITE" id="PS00518">
    <property type="entry name" value="ZF_RING_1"/>
    <property type="match status" value="1"/>
</dbReference>
<dbReference type="Gene3D" id="2.60.120.920">
    <property type="match status" value="1"/>
</dbReference>